<dbReference type="EMBL" id="MLJW01000015">
    <property type="protein sequence ID" value="OIR13101.1"/>
    <property type="molecule type" value="Genomic_DNA"/>
</dbReference>
<protein>
    <recommendedName>
        <fullName evidence="2">DUF952 domain-containing protein</fullName>
    </recommendedName>
</protein>
<evidence type="ECO:0000313" key="1">
    <source>
        <dbReference type="EMBL" id="OIR13101.1"/>
    </source>
</evidence>
<gene>
    <name evidence="1" type="ORF">GALL_54850</name>
</gene>
<dbReference type="PANTHER" id="PTHR34129:SF1">
    <property type="entry name" value="DUF952 DOMAIN-CONTAINING PROTEIN"/>
    <property type="match status" value="1"/>
</dbReference>
<comment type="caution">
    <text evidence="1">The sequence shown here is derived from an EMBL/GenBank/DDBJ whole genome shotgun (WGS) entry which is preliminary data.</text>
</comment>
<dbReference type="InterPro" id="IPR009297">
    <property type="entry name" value="DUF952"/>
</dbReference>
<proteinExistence type="predicted"/>
<reference evidence="1" key="1">
    <citation type="submission" date="2016-10" db="EMBL/GenBank/DDBJ databases">
        <title>Sequence of Gallionella enrichment culture.</title>
        <authorList>
            <person name="Poehlein A."/>
            <person name="Muehling M."/>
            <person name="Daniel R."/>
        </authorList>
    </citation>
    <scope>NUCLEOTIDE SEQUENCE</scope>
</reference>
<dbReference type="Pfam" id="PF06108">
    <property type="entry name" value="DUF952"/>
    <property type="match status" value="1"/>
</dbReference>
<evidence type="ECO:0008006" key="2">
    <source>
        <dbReference type="Google" id="ProtNLM"/>
    </source>
</evidence>
<dbReference type="SUPFAM" id="SSF56399">
    <property type="entry name" value="ADP-ribosylation"/>
    <property type="match status" value="1"/>
</dbReference>
<dbReference type="AlphaFoldDB" id="A0A1J5T9Y6"/>
<sequence length="99" mass="11394">MNIIYHVTTKQEWDVALQNNFYEAPSLKMEGFIHCSKAEQVQGVLERYFKGKNDLVKLVIDTTKLTNKLQFDFSASVNEEFPHVYGVINIDAVIDIVEI</sequence>
<dbReference type="Gene3D" id="3.20.170.20">
    <property type="entry name" value="Protein of unknown function DUF952"/>
    <property type="match status" value="1"/>
</dbReference>
<name>A0A1J5T9Y6_9ZZZZ</name>
<accession>A0A1J5T9Y6</accession>
<dbReference type="PANTHER" id="PTHR34129">
    <property type="entry name" value="BLR1139 PROTEIN"/>
    <property type="match status" value="1"/>
</dbReference>
<organism evidence="1">
    <name type="scientific">mine drainage metagenome</name>
    <dbReference type="NCBI Taxonomy" id="410659"/>
    <lineage>
        <taxon>unclassified sequences</taxon>
        <taxon>metagenomes</taxon>
        <taxon>ecological metagenomes</taxon>
    </lineage>
</organism>